<proteinExistence type="predicted"/>
<reference evidence="1 2" key="1">
    <citation type="journal article" date="2021" name="Front. Microbiol.">
        <title>Comprehensive Comparative Genomics and Phenotyping of Methylobacterium Species.</title>
        <authorList>
            <person name="Alessa O."/>
            <person name="Ogura Y."/>
            <person name="Fujitani Y."/>
            <person name="Takami H."/>
            <person name="Hayashi T."/>
            <person name="Sahin N."/>
            <person name="Tani A."/>
        </authorList>
    </citation>
    <scope>NUCLEOTIDE SEQUENCE [LARGE SCALE GENOMIC DNA]</scope>
    <source>
        <strain evidence="1 2">DSM 23679</strain>
    </source>
</reference>
<gene>
    <name evidence="1" type="ORF">AFCDBAGC_3353</name>
</gene>
<organism evidence="1 2">
    <name type="scientific">Methylobacterium cerastii</name>
    <dbReference type="NCBI Taxonomy" id="932741"/>
    <lineage>
        <taxon>Bacteria</taxon>
        <taxon>Pseudomonadati</taxon>
        <taxon>Pseudomonadota</taxon>
        <taxon>Alphaproteobacteria</taxon>
        <taxon>Hyphomicrobiales</taxon>
        <taxon>Methylobacteriaceae</taxon>
        <taxon>Methylobacterium</taxon>
    </lineage>
</organism>
<evidence type="ECO:0000313" key="2">
    <source>
        <dbReference type="Proteomes" id="UP001055117"/>
    </source>
</evidence>
<dbReference type="Proteomes" id="UP001055117">
    <property type="component" value="Unassembled WGS sequence"/>
</dbReference>
<sequence>MRWVETGPGGRQGFSGEKPVAHVLTFHPRDLRPGKPAWEWALTLPKVPGLDMAGTAATEAEAKAAVEFVWTAWLELLGLQPIPERA</sequence>
<accession>A0ABQ4QJQ4</accession>
<comment type="caution">
    <text evidence="1">The sequence shown here is derived from an EMBL/GenBank/DDBJ whole genome shotgun (WGS) entry which is preliminary data.</text>
</comment>
<name>A0ABQ4QJQ4_9HYPH</name>
<protein>
    <submittedName>
        <fullName evidence="1">Uncharacterized protein</fullName>
    </submittedName>
</protein>
<dbReference type="EMBL" id="BPQG01000052">
    <property type="protein sequence ID" value="GJD45480.1"/>
    <property type="molecule type" value="Genomic_DNA"/>
</dbReference>
<evidence type="ECO:0000313" key="1">
    <source>
        <dbReference type="EMBL" id="GJD45480.1"/>
    </source>
</evidence>
<dbReference type="RefSeq" id="WP_238272563.1">
    <property type="nucleotide sequence ID" value="NZ_BPQG01000052.1"/>
</dbReference>
<keyword evidence="2" id="KW-1185">Reference proteome</keyword>